<comment type="similarity">
    <text evidence="1 7 8">Belongs to the bacterial ribosomal protein bL20 family.</text>
</comment>
<evidence type="ECO:0000256" key="4">
    <source>
        <dbReference type="ARBA" id="ARBA00022980"/>
    </source>
</evidence>
<dbReference type="Gene3D" id="1.10.1900.20">
    <property type="entry name" value="Ribosomal protein L20"/>
    <property type="match status" value="1"/>
</dbReference>
<dbReference type="CDD" id="cd07026">
    <property type="entry name" value="Ribosomal_L20"/>
    <property type="match status" value="1"/>
</dbReference>
<evidence type="ECO:0000313" key="9">
    <source>
        <dbReference type="EMBL" id="RIE06219.1"/>
    </source>
</evidence>
<dbReference type="InterPro" id="IPR035566">
    <property type="entry name" value="Ribosomal_protein_bL20_C"/>
</dbReference>
<dbReference type="RefSeq" id="WP_119085720.1">
    <property type="nucleotide sequence ID" value="NZ_QXIS01000020.1"/>
</dbReference>
<evidence type="ECO:0000256" key="3">
    <source>
        <dbReference type="ARBA" id="ARBA00022884"/>
    </source>
</evidence>
<dbReference type="FunFam" id="1.10.1900.20:FF:000001">
    <property type="entry name" value="50S ribosomal protein L20"/>
    <property type="match status" value="1"/>
</dbReference>
<evidence type="ECO:0000256" key="6">
    <source>
        <dbReference type="ARBA" id="ARBA00035172"/>
    </source>
</evidence>
<dbReference type="Pfam" id="PF00453">
    <property type="entry name" value="Ribosomal_L20"/>
    <property type="match status" value="1"/>
</dbReference>
<keyword evidence="5 7" id="KW-0687">Ribonucleoprotein</keyword>
<dbReference type="PROSITE" id="PS00937">
    <property type="entry name" value="RIBOSOMAL_L20"/>
    <property type="match status" value="1"/>
</dbReference>
<sequence>MSRVKGGSSIRRRHKKILKLSKGYVGARSIRYRAAREAVQQAERHAYFNRKEKKREYRALWIVRINALCRSNGITYSKFVGSLKKAGVKLDRKVLADMAVHDKETFATLVAEAKKQLTA</sequence>
<keyword evidence="2 7" id="KW-0699">rRNA-binding</keyword>
<proteinExistence type="inferred from homology"/>
<dbReference type="InterPro" id="IPR049946">
    <property type="entry name" value="RIBOSOMAL_L20_CS"/>
</dbReference>
<dbReference type="GO" id="GO:1990904">
    <property type="term" value="C:ribonucleoprotein complex"/>
    <property type="evidence" value="ECO:0007669"/>
    <property type="project" value="UniProtKB-KW"/>
</dbReference>
<dbReference type="EMBL" id="QXIS01000020">
    <property type="protein sequence ID" value="RIE06219.1"/>
    <property type="molecule type" value="Genomic_DNA"/>
</dbReference>
<dbReference type="GO" id="GO:0006412">
    <property type="term" value="P:translation"/>
    <property type="evidence" value="ECO:0007669"/>
    <property type="project" value="InterPro"/>
</dbReference>
<reference evidence="9 10" key="1">
    <citation type="submission" date="2018-09" db="EMBL/GenBank/DDBJ databases">
        <title>Discovery and Ecogenomic Context for Candidatus Cryosericales, a Global Caldiserica Order Active in Thawing Permafrost.</title>
        <authorList>
            <person name="Martinez M.A."/>
            <person name="Woodcroft B.J."/>
            <person name="Ignacio Espinoza J.C."/>
            <person name="Zayed A."/>
            <person name="Singleton C.M."/>
            <person name="Boyd J."/>
            <person name="Li Y.-F."/>
            <person name="Purvine S."/>
            <person name="Maughan H."/>
            <person name="Hodgkins S.B."/>
            <person name="Anderson D."/>
            <person name="Sederholm M."/>
            <person name="Temperton B."/>
            <person name="Saleska S.R."/>
            <person name="Tyson G.W."/>
            <person name="Rich V.I."/>
        </authorList>
    </citation>
    <scope>NUCLEOTIDE SEQUENCE [LARGE SCALE GENOMIC DNA]</scope>
    <source>
        <strain evidence="9 10">SMC7</strain>
    </source>
</reference>
<keyword evidence="10" id="KW-1185">Reference proteome</keyword>
<gene>
    <name evidence="7" type="primary">rplT</name>
    <name evidence="9" type="ORF">SMC7_03570</name>
</gene>
<comment type="function">
    <text evidence="7 8">Binds directly to 23S ribosomal RNA and is necessary for the in vitro assembly process of the 50S ribosomal subunit. It is not involved in the protein synthesizing functions of that subunit.</text>
</comment>
<dbReference type="GO" id="GO:0000027">
    <property type="term" value="P:ribosomal large subunit assembly"/>
    <property type="evidence" value="ECO:0007669"/>
    <property type="project" value="UniProtKB-UniRule"/>
</dbReference>
<dbReference type="OrthoDB" id="9808966at2"/>
<evidence type="ECO:0000313" key="10">
    <source>
        <dbReference type="Proteomes" id="UP000266328"/>
    </source>
</evidence>
<dbReference type="GO" id="GO:0005840">
    <property type="term" value="C:ribosome"/>
    <property type="evidence" value="ECO:0007669"/>
    <property type="project" value="UniProtKB-KW"/>
</dbReference>
<dbReference type="Gene3D" id="6.10.160.10">
    <property type="match status" value="1"/>
</dbReference>
<keyword evidence="4 7" id="KW-0689">Ribosomal protein</keyword>
<protein>
    <recommendedName>
        <fullName evidence="6 7">Large ribosomal subunit protein bL20</fullName>
    </recommendedName>
</protein>
<organism evidence="9 10">
    <name type="scientific">Candidatus Cryosericum terrychapinii</name>
    <dbReference type="NCBI Taxonomy" id="2290919"/>
    <lineage>
        <taxon>Bacteria</taxon>
        <taxon>Pseudomonadati</taxon>
        <taxon>Caldisericota/Cryosericota group</taxon>
        <taxon>Candidatus Cryosericota</taxon>
        <taxon>Candidatus Cryosericia</taxon>
        <taxon>Candidatus Cryosericales</taxon>
        <taxon>Candidatus Cryosericaceae</taxon>
        <taxon>Candidatus Cryosericum</taxon>
    </lineage>
</organism>
<dbReference type="SUPFAM" id="SSF74731">
    <property type="entry name" value="Ribosomal protein L20"/>
    <property type="match status" value="1"/>
</dbReference>
<dbReference type="InterPro" id="IPR005813">
    <property type="entry name" value="Ribosomal_bL20"/>
</dbReference>
<evidence type="ECO:0000256" key="1">
    <source>
        <dbReference type="ARBA" id="ARBA00007698"/>
    </source>
</evidence>
<accession>A0A398CY93</accession>
<evidence type="ECO:0000256" key="7">
    <source>
        <dbReference type="HAMAP-Rule" id="MF_00382"/>
    </source>
</evidence>
<dbReference type="PRINTS" id="PR00062">
    <property type="entry name" value="RIBOSOMALL20"/>
</dbReference>
<dbReference type="NCBIfam" id="TIGR01032">
    <property type="entry name" value="rplT_bact"/>
    <property type="match status" value="1"/>
</dbReference>
<dbReference type="AlphaFoldDB" id="A0A398CY93"/>
<keyword evidence="3 7" id="KW-0694">RNA-binding</keyword>
<evidence type="ECO:0000256" key="5">
    <source>
        <dbReference type="ARBA" id="ARBA00023274"/>
    </source>
</evidence>
<comment type="caution">
    <text evidence="9">The sequence shown here is derived from an EMBL/GenBank/DDBJ whole genome shotgun (WGS) entry which is preliminary data.</text>
</comment>
<evidence type="ECO:0000256" key="2">
    <source>
        <dbReference type="ARBA" id="ARBA00022730"/>
    </source>
</evidence>
<dbReference type="Proteomes" id="UP000266328">
    <property type="component" value="Unassembled WGS sequence"/>
</dbReference>
<dbReference type="HAMAP" id="MF_00382">
    <property type="entry name" value="Ribosomal_bL20"/>
    <property type="match status" value="1"/>
</dbReference>
<dbReference type="GO" id="GO:0019843">
    <property type="term" value="F:rRNA binding"/>
    <property type="evidence" value="ECO:0007669"/>
    <property type="project" value="UniProtKB-UniRule"/>
</dbReference>
<evidence type="ECO:0000256" key="8">
    <source>
        <dbReference type="RuleBase" id="RU000560"/>
    </source>
</evidence>
<dbReference type="PANTHER" id="PTHR10986">
    <property type="entry name" value="39S RIBOSOMAL PROTEIN L20"/>
    <property type="match status" value="1"/>
</dbReference>
<dbReference type="GO" id="GO:0003735">
    <property type="term" value="F:structural constituent of ribosome"/>
    <property type="evidence" value="ECO:0007669"/>
    <property type="project" value="InterPro"/>
</dbReference>
<name>A0A398CY93_9BACT</name>